<dbReference type="Proteomes" id="UP000823775">
    <property type="component" value="Unassembled WGS sequence"/>
</dbReference>
<gene>
    <name evidence="1" type="ORF">HAX54_048266</name>
</gene>
<dbReference type="EMBL" id="JACEIK010007937">
    <property type="protein sequence ID" value="MCE3050834.1"/>
    <property type="molecule type" value="Genomic_DNA"/>
</dbReference>
<reference evidence="1 2" key="1">
    <citation type="journal article" date="2021" name="BMC Genomics">
        <title>Datura genome reveals duplications of psychoactive alkaloid biosynthetic genes and high mutation rate following tissue culture.</title>
        <authorList>
            <person name="Rajewski A."/>
            <person name="Carter-House D."/>
            <person name="Stajich J."/>
            <person name="Litt A."/>
        </authorList>
    </citation>
    <scope>NUCLEOTIDE SEQUENCE [LARGE SCALE GENOMIC DNA]</scope>
    <source>
        <strain evidence="1">AR-01</strain>
    </source>
</reference>
<proteinExistence type="predicted"/>
<accession>A0ABS8WLG7</accession>
<comment type="caution">
    <text evidence="1">The sequence shown here is derived from an EMBL/GenBank/DDBJ whole genome shotgun (WGS) entry which is preliminary data.</text>
</comment>
<sequence>SSSFLIAPSSEHPPWLPFQLRNTPPLALCVQSIAFMSLVKSVMFQRFQSRHEGPETVMQIWGKSVA</sequence>
<name>A0ABS8WLG7_DATST</name>
<feature type="non-terminal residue" evidence="1">
    <location>
        <position position="1"/>
    </location>
</feature>
<evidence type="ECO:0000313" key="1">
    <source>
        <dbReference type="EMBL" id="MCE3050834.1"/>
    </source>
</evidence>
<keyword evidence="2" id="KW-1185">Reference proteome</keyword>
<evidence type="ECO:0000313" key="2">
    <source>
        <dbReference type="Proteomes" id="UP000823775"/>
    </source>
</evidence>
<organism evidence="1 2">
    <name type="scientific">Datura stramonium</name>
    <name type="common">Jimsonweed</name>
    <name type="synonym">Common thornapple</name>
    <dbReference type="NCBI Taxonomy" id="4076"/>
    <lineage>
        <taxon>Eukaryota</taxon>
        <taxon>Viridiplantae</taxon>
        <taxon>Streptophyta</taxon>
        <taxon>Embryophyta</taxon>
        <taxon>Tracheophyta</taxon>
        <taxon>Spermatophyta</taxon>
        <taxon>Magnoliopsida</taxon>
        <taxon>eudicotyledons</taxon>
        <taxon>Gunneridae</taxon>
        <taxon>Pentapetalae</taxon>
        <taxon>asterids</taxon>
        <taxon>lamiids</taxon>
        <taxon>Solanales</taxon>
        <taxon>Solanaceae</taxon>
        <taxon>Solanoideae</taxon>
        <taxon>Datureae</taxon>
        <taxon>Datura</taxon>
    </lineage>
</organism>
<protein>
    <submittedName>
        <fullName evidence="1">Uncharacterized protein</fullName>
    </submittedName>
</protein>